<dbReference type="Pfam" id="PF17177">
    <property type="entry name" value="PPR_long"/>
    <property type="match status" value="1"/>
</dbReference>
<feature type="repeat" description="PPR" evidence="2">
    <location>
        <begin position="173"/>
        <end position="207"/>
    </location>
</feature>
<evidence type="ECO:0000313" key="5">
    <source>
        <dbReference type="EMBL" id="KAK5643251.1"/>
    </source>
</evidence>
<protein>
    <recommendedName>
        <fullName evidence="4">PROP1-like PPR domain-containing protein</fullName>
    </recommendedName>
</protein>
<dbReference type="GO" id="GO:0070129">
    <property type="term" value="P:regulation of mitochondrial translation"/>
    <property type="evidence" value="ECO:0007669"/>
    <property type="project" value="TreeGrafter"/>
</dbReference>
<feature type="domain" description="PROP1-like PPR" evidence="4">
    <location>
        <begin position="193"/>
        <end position="308"/>
    </location>
</feature>
<dbReference type="PROSITE" id="PS51375">
    <property type="entry name" value="PPR"/>
    <property type="match status" value="2"/>
</dbReference>
<dbReference type="PANTHER" id="PTHR46669:SF1">
    <property type="entry name" value="LEUCINE-RICH PPR MOTIF-CONTAINING PROTEIN, MITOCHONDRIAL"/>
    <property type="match status" value="1"/>
</dbReference>
<evidence type="ECO:0000256" key="1">
    <source>
        <dbReference type="ARBA" id="ARBA00022737"/>
    </source>
</evidence>
<evidence type="ECO:0000313" key="6">
    <source>
        <dbReference type="Proteomes" id="UP001329430"/>
    </source>
</evidence>
<dbReference type="EMBL" id="JAVRBK010000005">
    <property type="protein sequence ID" value="KAK5643251.1"/>
    <property type="molecule type" value="Genomic_DNA"/>
</dbReference>
<accession>A0AAN7ZM83</accession>
<dbReference type="Pfam" id="PF13812">
    <property type="entry name" value="PPR_3"/>
    <property type="match status" value="1"/>
</dbReference>
<feature type="region of interest" description="Disordered" evidence="3">
    <location>
        <begin position="1329"/>
        <end position="1349"/>
    </location>
</feature>
<sequence>MASILRSSKFVRYLAGFARHVVVNGPREFDANLVNTTQCFCSILPRSLTSQVTAQHDQSLDRSIKRLDQDVRRVGRISRQDIEDVLEEIRSSRTASSSQSLLVIRCCGNLVPEELPEVRTKLVQEIWNTLLKLNVPMDISHYNALLRVYLENEHEFSPTEFLSELESSKIEPNRVTYQRLISRYCQLGDIEGATRILEFMREKQLPVNEHVFNALIMGHSQVGDMESAESIVSVMTNAGLEATADTYTTLACGYAKKGDIDTIGNLLQKCEESEIYLVDKDYLDIIHALALNGYTQHVPIILNRVRKVFGYNQDAINAIYRLINNGLDEAALLVLESIPRNTKSDGSLQNSGAFFIKQLVKAKRSFEKIVEYCKMFVDKKLHDRPLLLATEISIQQGDETLAYGLMEELRNSGQEIRQHFFWPLILAKANSDPTGNSIIDVLISMGQFNMTPSSETIRDYVIPNIKGKSSEILSKLRQANISVGSSACNLVYSLLQKNDIDEAAIIISKIPAYYHPEMIKRQLSNAFYKTQNLEAYVTILQYVRENLDRRERFVDHDDKDVDENELIGQFVWDLTSNWRGFLDNVETVLSALVSQGLSIDSATAERIQNRLGEKLTPEISNLLDKMTSGELTPVPVVKKPPVYTPSEKMNIPQLERLIHNLQAKGQDTLKLSRQLLTLYCRAKELEKVETLLSDLETRGFQYTIGVYAQLIELYSYHENIDKTLEYYNKLKEMDDNISLDELKVIKVVGLLIKNDRFNEAIELINEQTGDRKSEGQPFQYTTQCWRTLNMLAEQGKPEELEILFNLLVDKEFIEVNNVMLGPLVKVHLVQNNLDKALEKFEWCCNQFRATPWKNELACQLIQIEDAEKLQKLTDLSTAVHGEINSLYDLVFAFVECGRIRQARKILETPGLQTRPQRINYACQRYQMEDMVKPLEGLKDATKDLNHIDRSDIYYQLLLSYIKHVDTDKALGLWMQMQEEDLSPNDIFLHTLGDFLIKNNVTVPFVMPQSQPPPKQIKLLQRPKDEKMSNGQQFRQNLKDGNLNDALVIKQNLRDPLSVTDASNLIEQLVHKERLQDATKIALELLDRSLIVVPRVFRFLLNNLAHKGDVENLTLIGTRINHDTKKLLSFDNRLCHANLVAGNAAEYLDKLEHEIANVKEGEIVLLAEKFPRGGVLGIMEKHPELIDKYESIAMKYAERGIIAPLNVLWSYYFVEGQFEKAKNIWENHLRDSPRLMFQRVIQKARESSDENMVKSLIDQLKTSIVTQGAIGNAYSCLLDILVAKNKDEETVATFETAVNDVNLEHINRTALSRVKNVYLKMNKPFNYEIPPKKSQTTLSHSSDDDVIPQK</sequence>
<dbReference type="InterPro" id="IPR011990">
    <property type="entry name" value="TPR-like_helical_dom_sf"/>
</dbReference>
<keyword evidence="6" id="KW-1185">Reference proteome</keyword>
<dbReference type="Proteomes" id="UP001329430">
    <property type="component" value="Chromosome 5"/>
</dbReference>
<evidence type="ECO:0000256" key="3">
    <source>
        <dbReference type="SAM" id="MobiDB-lite"/>
    </source>
</evidence>
<reference evidence="5 6" key="1">
    <citation type="journal article" date="2024" name="Insects">
        <title>An Improved Chromosome-Level Genome Assembly of the Firefly Pyrocoelia pectoralis.</title>
        <authorList>
            <person name="Fu X."/>
            <person name="Meyer-Rochow V.B."/>
            <person name="Ballantyne L."/>
            <person name="Zhu X."/>
        </authorList>
    </citation>
    <scope>NUCLEOTIDE SEQUENCE [LARGE SCALE GENOMIC DNA]</scope>
    <source>
        <strain evidence="5">XCY_ONT2</strain>
    </source>
</reference>
<dbReference type="GO" id="GO:0005739">
    <property type="term" value="C:mitochondrion"/>
    <property type="evidence" value="ECO:0007669"/>
    <property type="project" value="TreeGrafter"/>
</dbReference>
<dbReference type="Gene3D" id="1.25.40.10">
    <property type="entry name" value="Tetratricopeptide repeat domain"/>
    <property type="match status" value="2"/>
</dbReference>
<comment type="caution">
    <text evidence="5">The sequence shown here is derived from an EMBL/GenBank/DDBJ whole genome shotgun (WGS) entry which is preliminary data.</text>
</comment>
<dbReference type="GO" id="GO:0003730">
    <property type="term" value="F:mRNA 3'-UTR binding"/>
    <property type="evidence" value="ECO:0007669"/>
    <property type="project" value="TreeGrafter"/>
</dbReference>
<dbReference type="GO" id="GO:0005634">
    <property type="term" value="C:nucleus"/>
    <property type="evidence" value="ECO:0007669"/>
    <property type="project" value="TreeGrafter"/>
</dbReference>
<dbReference type="InterPro" id="IPR033490">
    <property type="entry name" value="LRP130"/>
</dbReference>
<evidence type="ECO:0000256" key="2">
    <source>
        <dbReference type="PROSITE-ProRule" id="PRU00708"/>
    </source>
</evidence>
<proteinExistence type="predicted"/>
<dbReference type="InterPro" id="IPR033443">
    <property type="entry name" value="PROP1-like_PPR_dom"/>
</dbReference>
<name>A0AAN7ZM83_9COLE</name>
<dbReference type="PANTHER" id="PTHR46669">
    <property type="entry name" value="LEUCINE-RICH PPR MOTIF-CONTAINING PROTEIN, MITOCHONDRIAL"/>
    <property type="match status" value="1"/>
</dbReference>
<organism evidence="5 6">
    <name type="scientific">Pyrocoelia pectoralis</name>
    <dbReference type="NCBI Taxonomy" id="417401"/>
    <lineage>
        <taxon>Eukaryota</taxon>
        <taxon>Metazoa</taxon>
        <taxon>Ecdysozoa</taxon>
        <taxon>Arthropoda</taxon>
        <taxon>Hexapoda</taxon>
        <taxon>Insecta</taxon>
        <taxon>Pterygota</taxon>
        <taxon>Neoptera</taxon>
        <taxon>Endopterygota</taxon>
        <taxon>Coleoptera</taxon>
        <taxon>Polyphaga</taxon>
        <taxon>Elateriformia</taxon>
        <taxon>Elateroidea</taxon>
        <taxon>Lampyridae</taxon>
        <taxon>Lampyrinae</taxon>
        <taxon>Pyrocoelia</taxon>
    </lineage>
</organism>
<feature type="repeat" description="PPR" evidence="2">
    <location>
        <begin position="208"/>
        <end position="242"/>
    </location>
</feature>
<keyword evidence="1" id="KW-0677">Repeat</keyword>
<gene>
    <name evidence="5" type="ORF">RI129_007096</name>
</gene>
<dbReference type="InterPro" id="IPR002885">
    <property type="entry name" value="PPR_rpt"/>
</dbReference>
<evidence type="ECO:0000259" key="4">
    <source>
        <dbReference type="Pfam" id="PF17177"/>
    </source>
</evidence>